<comment type="caution">
    <text evidence="3">The sequence shown here is derived from an EMBL/GenBank/DDBJ whole genome shotgun (WGS) entry which is preliminary data.</text>
</comment>
<dbReference type="EMBL" id="MHOQ01000009">
    <property type="protein sequence ID" value="OGZ67245.1"/>
    <property type="molecule type" value="Genomic_DNA"/>
</dbReference>
<dbReference type="InterPro" id="IPR000788">
    <property type="entry name" value="RNR_lg_C"/>
</dbReference>
<name>A0A1G2HXM8_9BACT</name>
<dbReference type="Gene3D" id="3.20.70.20">
    <property type="match status" value="1"/>
</dbReference>
<feature type="domain" description="Ribonucleotide reductase large subunit C-terminal" evidence="2">
    <location>
        <begin position="1"/>
        <end position="139"/>
    </location>
</feature>
<evidence type="ECO:0000259" key="2">
    <source>
        <dbReference type="Pfam" id="PF02867"/>
    </source>
</evidence>
<evidence type="ECO:0000313" key="4">
    <source>
        <dbReference type="Proteomes" id="UP000179183"/>
    </source>
</evidence>
<organism evidence="3 4">
    <name type="scientific">Candidatus Staskawiczbacteria bacterium RIFCSPHIGHO2_02_FULL_33_16</name>
    <dbReference type="NCBI Taxonomy" id="1802204"/>
    <lineage>
        <taxon>Bacteria</taxon>
        <taxon>Candidatus Staskawicziibacteriota</taxon>
    </lineage>
</organism>
<reference evidence="3 4" key="1">
    <citation type="journal article" date="2016" name="Nat. Commun.">
        <title>Thousands of microbial genomes shed light on interconnected biogeochemical processes in an aquifer system.</title>
        <authorList>
            <person name="Anantharaman K."/>
            <person name="Brown C.T."/>
            <person name="Hug L.A."/>
            <person name="Sharon I."/>
            <person name="Castelle C.J."/>
            <person name="Probst A.J."/>
            <person name="Thomas B.C."/>
            <person name="Singh A."/>
            <person name="Wilkins M.J."/>
            <person name="Karaoz U."/>
            <person name="Brodie E.L."/>
            <person name="Williams K.H."/>
            <person name="Hubbard S.S."/>
            <person name="Banfield J.F."/>
        </authorList>
    </citation>
    <scope>NUCLEOTIDE SEQUENCE [LARGE SCALE GENOMIC DNA]</scope>
</reference>
<comment type="similarity">
    <text evidence="1">Belongs to the ribonucleoside diphosphate reductase large chain family.</text>
</comment>
<dbReference type="GO" id="GO:0009263">
    <property type="term" value="P:deoxyribonucleotide biosynthetic process"/>
    <property type="evidence" value="ECO:0007669"/>
    <property type="project" value="TreeGrafter"/>
</dbReference>
<dbReference type="Proteomes" id="UP000179183">
    <property type="component" value="Unassembled WGS sequence"/>
</dbReference>
<protein>
    <recommendedName>
        <fullName evidence="2">Ribonucleotide reductase large subunit C-terminal domain-containing protein</fullName>
    </recommendedName>
</protein>
<dbReference type="AlphaFoldDB" id="A0A1G2HXM8"/>
<dbReference type="GO" id="GO:0005524">
    <property type="term" value="F:ATP binding"/>
    <property type="evidence" value="ECO:0007669"/>
    <property type="project" value="TreeGrafter"/>
</dbReference>
<dbReference type="PANTHER" id="PTHR11573:SF6">
    <property type="entry name" value="RIBONUCLEOSIDE-DIPHOSPHATE REDUCTASE LARGE SUBUNIT"/>
    <property type="match status" value="1"/>
</dbReference>
<dbReference type="GO" id="GO:0004748">
    <property type="term" value="F:ribonucleoside-diphosphate reductase activity, thioredoxin disulfide as acceptor"/>
    <property type="evidence" value="ECO:0007669"/>
    <property type="project" value="TreeGrafter"/>
</dbReference>
<dbReference type="GO" id="GO:0005971">
    <property type="term" value="C:ribonucleoside-diphosphate reductase complex"/>
    <property type="evidence" value="ECO:0007669"/>
    <property type="project" value="TreeGrafter"/>
</dbReference>
<dbReference type="SUPFAM" id="SSF51998">
    <property type="entry name" value="PFL-like glycyl radical enzymes"/>
    <property type="match status" value="1"/>
</dbReference>
<accession>A0A1G2HXM8</accession>
<evidence type="ECO:0000256" key="1">
    <source>
        <dbReference type="ARBA" id="ARBA00010406"/>
    </source>
</evidence>
<evidence type="ECO:0000313" key="3">
    <source>
        <dbReference type="EMBL" id="OGZ67245.1"/>
    </source>
</evidence>
<proteinExistence type="inferred from homology"/>
<gene>
    <name evidence="3" type="ORF">A3D34_00470</name>
</gene>
<dbReference type="PANTHER" id="PTHR11573">
    <property type="entry name" value="RIBONUCLEOSIDE-DIPHOSPHATE REDUCTASE LARGE CHAIN"/>
    <property type="match status" value="1"/>
</dbReference>
<dbReference type="InterPro" id="IPR039718">
    <property type="entry name" value="Rrm1"/>
</dbReference>
<dbReference type="Pfam" id="PF02867">
    <property type="entry name" value="Ribonuc_red_lgC"/>
    <property type="match status" value="1"/>
</dbReference>
<sequence>MAVAPNANIGLVAGTTPGIDPRFAQVFSRNKISGKYLDINHNLVIELKNLGLWDMVKGKIIELQGDISSIDQIPLHIREIYKTSFSVSPYAFIEVAARAQKWVDQALSRNMYLDDRDIEKTMDIYFSGWRKGLKSTYYLHMKPRHTAEQSTVAVNKSAKLGKTGFASVFRKSEEVPMQINEQRVEEVVGVTKEASQESVELPQEEITDQKPIEEPISTKGFGMVKTVSQQIFSKVQTQLPEPEKENHEHYQTKIIEGKTYKIHMPSDPQEKFLCDGCQ</sequence>